<gene>
    <name evidence="2" type="ORF">Micbo1qcDRAFT_157800</name>
</gene>
<reference evidence="3" key="1">
    <citation type="submission" date="2016-02" db="EMBL/GenBank/DDBJ databases">
        <title>Draft genome sequence of Microdochium bolleyi, a fungal endophyte of beachgrass.</title>
        <authorList>
            <consortium name="DOE Joint Genome Institute"/>
            <person name="David A.S."/>
            <person name="May G."/>
            <person name="Haridas S."/>
            <person name="Lim J."/>
            <person name="Wang M."/>
            <person name="Labutti K."/>
            <person name="Lipzen A."/>
            <person name="Barry K."/>
            <person name="Grigoriev I.V."/>
        </authorList>
    </citation>
    <scope>NUCLEOTIDE SEQUENCE [LARGE SCALE GENOMIC DNA]</scope>
    <source>
        <strain evidence="3">J235TASD1</strain>
    </source>
</reference>
<dbReference type="Proteomes" id="UP000070501">
    <property type="component" value="Unassembled WGS sequence"/>
</dbReference>
<dbReference type="InParanoid" id="A0A136JF06"/>
<dbReference type="AlphaFoldDB" id="A0A136JF06"/>
<sequence>MRYFVDIIDQRGQKVQATIASGSHKQYYDTRKAVLVVLASEVIFSFSVDFLAYETAIW</sequence>
<keyword evidence="1" id="KW-1133">Transmembrane helix</keyword>
<feature type="transmembrane region" description="Helical" evidence="1">
    <location>
        <begin position="33"/>
        <end position="53"/>
    </location>
</feature>
<organism evidence="2 3">
    <name type="scientific">Microdochium bolleyi</name>
    <dbReference type="NCBI Taxonomy" id="196109"/>
    <lineage>
        <taxon>Eukaryota</taxon>
        <taxon>Fungi</taxon>
        <taxon>Dikarya</taxon>
        <taxon>Ascomycota</taxon>
        <taxon>Pezizomycotina</taxon>
        <taxon>Sordariomycetes</taxon>
        <taxon>Xylariomycetidae</taxon>
        <taxon>Xylariales</taxon>
        <taxon>Microdochiaceae</taxon>
        <taxon>Microdochium</taxon>
    </lineage>
</organism>
<name>A0A136JF06_9PEZI</name>
<proteinExistence type="predicted"/>
<keyword evidence="3" id="KW-1185">Reference proteome</keyword>
<keyword evidence="1" id="KW-0472">Membrane</keyword>
<keyword evidence="1" id="KW-0812">Transmembrane</keyword>
<dbReference type="EMBL" id="KQ964246">
    <property type="protein sequence ID" value="KXJ95743.1"/>
    <property type="molecule type" value="Genomic_DNA"/>
</dbReference>
<evidence type="ECO:0000256" key="1">
    <source>
        <dbReference type="SAM" id="Phobius"/>
    </source>
</evidence>
<evidence type="ECO:0000313" key="2">
    <source>
        <dbReference type="EMBL" id="KXJ95743.1"/>
    </source>
</evidence>
<protein>
    <submittedName>
        <fullName evidence="2">Uncharacterized protein</fullName>
    </submittedName>
</protein>
<accession>A0A136JF06</accession>
<evidence type="ECO:0000313" key="3">
    <source>
        <dbReference type="Proteomes" id="UP000070501"/>
    </source>
</evidence>